<dbReference type="PANTHER" id="PTHR22957:SF26">
    <property type="entry name" value="LD44506P"/>
    <property type="match status" value="1"/>
</dbReference>
<feature type="region of interest" description="Disordered" evidence="2">
    <location>
        <begin position="146"/>
        <end position="178"/>
    </location>
</feature>
<gene>
    <name evidence="4" type="ORF">EB796_008777</name>
</gene>
<keyword evidence="5" id="KW-1185">Reference proteome</keyword>
<evidence type="ECO:0000313" key="5">
    <source>
        <dbReference type="Proteomes" id="UP000593567"/>
    </source>
</evidence>
<dbReference type="Proteomes" id="UP000593567">
    <property type="component" value="Unassembled WGS sequence"/>
</dbReference>
<sequence length="488" mass="54384">MSQDTDGNIVNVNGRVKVINRSSANDSPNKLKKDCVSNDLGINNLTLDLNKSDPDEIVNLGAALSLGISRCITATSSNSTVACSKSTITTTSDSYLHTNSRHRQKPEAELFGLGNSNITISTSVWKPNAKSFPGRVLRIAPTIVPSVDSEDPESFHNLSQDMSKTPKKSGKNPGMFHDKSSFQQYEESTLDAWDDGDDDLLVRLKLDEDYIKSTATNIIDHHSMSTAKNGSADVSTGKASVAEKQGTGEPSPSVRRHQSNGVPSIKRSMSAAQSSRELAKQKKFEALILAPSKNGLEDLRTMSWPGIPASCRPITWKILSGYLPVAPDRRESILERKRKEYFGFLDQYFGTRHEDQYQHIFRQIHIDVPRMNPLIPLFQTKLVQEIFERILYIWAIRHPASGYVQGINDLVTPFFVVFLTEFLDADVECGEVDITALSKEELDMIEADSYWCMSKLLDGIQDNYTFAQPGIQMKVSALKELTQRIDCE</sequence>
<dbReference type="OrthoDB" id="26371at2759"/>
<dbReference type="InterPro" id="IPR000195">
    <property type="entry name" value="Rab-GAP-TBC_dom"/>
</dbReference>
<evidence type="ECO:0000313" key="4">
    <source>
        <dbReference type="EMBL" id="KAF6032915.1"/>
    </source>
</evidence>
<dbReference type="SMART" id="SM00164">
    <property type="entry name" value="TBC"/>
    <property type="match status" value="1"/>
</dbReference>
<evidence type="ECO:0000256" key="2">
    <source>
        <dbReference type="SAM" id="MobiDB-lite"/>
    </source>
</evidence>
<evidence type="ECO:0000256" key="1">
    <source>
        <dbReference type="ARBA" id="ARBA00022468"/>
    </source>
</evidence>
<comment type="caution">
    <text evidence="4">The sequence shown here is derived from an EMBL/GenBank/DDBJ whole genome shotgun (WGS) entry which is preliminary data.</text>
</comment>
<feature type="region of interest" description="Disordered" evidence="2">
    <location>
        <begin position="226"/>
        <end position="274"/>
    </location>
</feature>
<dbReference type="PROSITE" id="PS50086">
    <property type="entry name" value="TBC_RABGAP"/>
    <property type="match status" value="1"/>
</dbReference>
<organism evidence="4 5">
    <name type="scientific">Bugula neritina</name>
    <name type="common">Brown bryozoan</name>
    <name type="synonym">Sertularia neritina</name>
    <dbReference type="NCBI Taxonomy" id="10212"/>
    <lineage>
        <taxon>Eukaryota</taxon>
        <taxon>Metazoa</taxon>
        <taxon>Spiralia</taxon>
        <taxon>Lophotrochozoa</taxon>
        <taxon>Bryozoa</taxon>
        <taxon>Gymnolaemata</taxon>
        <taxon>Cheilostomatida</taxon>
        <taxon>Flustrina</taxon>
        <taxon>Buguloidea</taxon>
        <taxon>Bugulidae</taxon>
        <taxon>Bugula</taxon>
    </lineage>
</organism>
<dbReference type="GO" id="GO:0005096">
    <property type="term" value="F:GTPase activator activity"/>
    <property type="evidence" value="ECO:0007669"/>
    <property type="project" value="UniProtKB-KW"/>
</dbReference>
<dbReference type="Pfam" id="PF00566">
    <property type="entry name" value="RabGAP-TBC"/>
    <property type="match status" value="1"/>
</dbReference>
<dbReference type="PANTHER" id="PTHR22957">
    <property type="entry name" value="TBC1 DOMAIN FAMILY MEMBER GTPASE-ACTIVATING PROTEIN"/>
    <property type="match status" value="1"/>
</dbReference>
<proteinExistence type="predicted"/>
<evidence type="ECO:0000259" key="3">
    <source>
        <dbReference type="PROSITE" id="PS50086"/>
    </source>
</evidence>
<keyword evidence="1" id="KW-0343">GTPase activation</keyword>
<dbReference type="EMBL" id="VXIV02001467">
    <property type="protein sequence ID" value="KAF6032915.1"/>
    <property type="molecule type" value="Genomic_DNA"/>
</dbReference>
<name>A0A7J7K409_BUGNE</name>
<feature type="compositionally biased region" description="Polar residues" evidence="2">
    <location>
        <begin position="226"/>
        <end position="238"/>
    </location>
</feature>
<dbReference type="FunFam" id="1.10.8.270:FF:000004">
    <property type="entry name" value="TBC1 domain family, member 22B"/>
    <property type="match status" value="1"/>
</dbReference>
<accession>A0A7J7K409</accession>
<dbReference type="SUPFAM" id="SSF47923">
    <property type="entry name" value="Ypt/Rab-GAP domain of gyp1p"/>
    <property type="match status" value="1"/>
</dbReference>
<reference evidence="4" key="1">
    <citation type="submission" date="2020-06" db="EMBL/GenBank/DDBJ databases">
        <title>Draft genome of Bugula neritina, a colonial animal packing powerful symbionts and potential medicines.</title>
        <authorList>
            <person name="Rayko M."/>
        </authorList>
    </citation>
    <scope>NUCLEOTIDE SEQUENCE [LARGE SCALE GENOMIC DNA]</scope>
    <source>
        <strain evidence="4">Kwan_BN1</strain>
    </source>
</reference>
<protein>
    <submittedName>
        <fullName evidence="4">TBC1D22B</fullName>
    </submittedName>
</protein>
<feature type="domain" description="Rab-GAP TBC" evidence="3">
    <location>
        <begin position="306"/>
        <end position="488"/>
    </location>
</feature>
<dbReference type="AlphaFoldDB" id="A0A7J7K409"/>
<dbReference type="InterPro" id="IPR035969">
    <property type="entry name" value="Rab-GAP_TBC_sf"/>
</dbReference>
<dbReference type="Gene3D" id="1.10.8.270">
    <property type="entry name" value="putative rabgap domain of human tbc1 domain family member 14 like domains"/>
    <property type="match status" value="1"/>
</dbReference>